<dbReference type="GO" id="GO:0005737">
    <property type="term" value="C:cytoplasm"/>
    <property type="evidence" value="ECO:0007669"/>
    <property type="project" value="TreeGrafter"/>
</dbReference>
<feature type="domain" description="Ribosomal RNA methyltransferase FtsJ" evidence="1">
    <location>
        <begin position="87"/>
        <end position="285"/>
    </location>
</feature>
<accession>A0A6C0IPI0</accession>
<dbReference type="AlphaFoldDB" id="A0A6C0IPI0"/>
<dbReference type="GO" id="GO:0006370">
    <property type="term" value="P:7-methylguanosine mRNA capping"/>
    <property type="evidence" value="ECO:0007669"/>
    <property type="project" value="TreeGrafter"/>
</dbReference>
<reference evidence="2" key="1">
    <citation type="journal article" date="2020" name="Nature">
        <title>Giant virus diversity and host interactions through global metagenomics.</title>
        <authorList>
            <person name="Schulz F."/>
            <person name="Roux S."/>
            <person name="Paez-Espino D."/>
            <person name="Jungbluth S."/>
            <person name="Walsh D.A."/>
            <person name="Denef V.J."/>
            <person name="McMahon K.D."/>
            <person name="Konstantinidis K.T."/>
            <person name="Eloe-Fadrosh E.A."/>
            <person name="Kyrpides N.C."/>
            <person name="Woyke T."/>
        </authorList>
    </citation>
    <scope>NUCLEOTIDE SEQUENCE</scope>
    <source>
        <strain evidence="2">GVMAG-M-3300024261-37</strain>
    </source>
</reference>
<dbReference type="InterPro" id="IPR029063">
    <property type="entry name" value="SAM-dependent_MTases_sf"/>
</dbReference>
<name>A0A6C0IPI0_9ZZZZ</name>
<dbReference type="SUPFAM" id="SSF53335">
    <property type="entry name" value="S-adenosyl-L-methionine-dependent methyltransferases"/>
    <property type="match status" value="1"/>
</dbReference>
<protein>
    <recommendedName>
        <fullName evidence="1">Ribosomal RNA methyltransferase FtsJ domain-containing protein</fullName>
    </recommendedName>
</protein>
<dbReference type="EMBL" id="MN740232">
    <property type="protein sequence ID" value="QHT94902.1"/>
    <property type="molecule type" value="Genomic_DNA"/>
</dbReference>
<dbReference type="InterPro" id="IPR002877">
    <property type="entry name" value="RNA_MeTrfase_FtsJ_dom"/>
</dbReference>
<dbReference type="GO" id="GO:0004483">
    <property type="term" value="F:methyltransferase cap1 activity"/>
    <property type="evidence" value="ECO:0007669"/>
    <property type="project" value="UniProtKB-ARBA"/>
</dbReference>
<dbReference type="Gene3D" id="3.40.50.12760">
    <property type="match status" value="1"/>
</dbReference>
<dbReference type="InterPro" id="IPR050851">
    <property type="entry name" value="mRNA_Cap_2O-Ribose_MeTrfase"/>
</dbReference>
<evidence type="ECO:0000259" key="1">
    <source>
        <dbReference type="Pfam" id="PF01728"/>
    </source>
</evidence>
<evidence type="ECO:0000313" key="2">
    <source>
        <dbReference type="EMBL" id="QHT94902.1"/>
    </source>
</evidence>
<dbReference type="PANTHER" id="PTHR16121">
    <property type="entry name" value="CAP-SPECIFIC MRNA (NUCLEOSIDE-2'-O-)-METHYLTRANSFERASE 1-RELATED"/>
    <property type="match status" value="1"/>
</dbReference>
<proteinExistence type="predicted"/>
<dbReference type="Pfam" id="PF01728">
    <property type="entry name" value="FtsJ"/>
    <property type="match status" value="1"/>
</dbReference>
<organism evidence="2">
    <name type="scientific">viral metagenome</name>
    <dbReference type="NCBI Taxonomy" id="1070528"/>
    <lineage>
        <taxon>unclassified sequences</taxon>
        <taxon>metagenomes</taxon>
        <taxon>organismal metagenomes</taxon>
    </lineage>
</organism>
<dbReference type="GO" id="GO:0032259">
    <property type="term" value="P:methylation"/>
    <property type="evidence" value="ECO:0007669"/>
    <property type="project" value="InterPro"/>
</dbReference>
<sequence length="397" mass="46598">MLYFLLHQIKYDILPKNLSIKIQPINNDEIDSFLSKSLSKYLNITKHNISKCASDWDTFKKYTNPFEFIHTNLPYTNNSISKYKPISRAFFKILEIYNTFNLIGYEYPINTFHLAEGPGGFIEATARLRNNKNDKYTGMTLLNTNDNNIPGWKKSEKFLRKYDNVILEYGLSKTGDLYNEQNFSYCIKHYKNSQEIITADGGFDFSIDFNNQERMAVKLIFVQVAYAIAMQKYKGSFILKMYDLFLKASADIIHLLSIFYNDVYITKPNTSRYANSEKYIVCTKFRFKDTSFITNKLHDIIKVLNNIDITHYKITNLLNIPLSLYLKNQLEEINSIFGQQQIENISNTFKLIYNNDKRKDKLENIKNQNISKCVNWCIQNKLDYNRTTNTSTNIFKS</sequence>
<dbReference type="GO" id="GO:0005634">
    <property type="term" value="C:nucleus"/>
    <property type="evidence" value="ECO:0007669"/>
    <property type="project" value="TreeGrafter"/>
</dbReference>